<dbReference type="InterPro" id="IPR011042">
    <property type="entry name" value="6-blade_b-propeller_TolB-like"/>
</dbReference>
<dbReference type="SUPFAM" id="SSF50952">
    <property type="entry name" value="Soluble quinoprotein glucose dehydrogenase"/>
    <property type="match status" value="1"/>
</dbReference>
<dbReference type="Gene3D" id="2.120.10.30">
    <property type="entry name" value="TolB, C-terminal domain"/>
    <property type="match status" value="1"/>
</dbReference>
<evidence type="ECO:0000313" key="3">
    <source>
        <dbReference type="Proteomes" id="UP000236220"/>
    </source>
</evidence>
<proteinExistence type="predicted"/>
<name>A0A2K1PXW4_9GAMM</name>
<feature type="signal peptide" evidence="1">
    <location>
        <begin position="1"/>
        <end position="20"/>
    </location>
</feature>
<evidence type="ECO:0000313" key="2">
    <source>
        <dbReference type="EMBL" id="PNS07623.1"/>
    </source>
</evidence>
<sequence length="389" mass="41722">MRIAALLLAILANLPMTGHAAAADALTPHRITLKDGRSFNLQAPASLRITPVAEGFKRPRFFARSPDGRIFLTDMDNLADNTRGAVYVLDDFDPATGKIGKISTWASGLRNPNSVAFLKDAAGVQWIYVALTDALLRYRYTPGETRPSGSAQLVARFPDHGMSASNGGWHLTRTVVPMNGKLYVAIGSSCNACVESETLRAVVVEMNPDGSGQRVIARGLRNAVWMSVVDGQLMATNQGVDHLGPNLPNETFYAIKPGDYGRPSCYVAGKAIKPDPKFPRKEGCANVVRPLATFIAHGSALGFDLFPKNGNSQLADEYVVALHGSGSQKLGHGYKLVRMGKDGSGQRDLVSGFLQAGKVMGRPCGVLRVGADAFLFSDDKSGVVYYVRP</sequence>
<dbReference type="EMBL" id="NPZB01000002">
    <property type="protein sequence ID" value="PNS07623.1"/>
    <property type="molecule type" value="Genomic_DNA"/>
</dbReference>
<protein>
    <submittedName>
        <fullName evidence="2">Glucose / Sorbosone dehydrogenase</fullName>
    </submittedName>
</protein>
<comment type="caution">
    <text evidence="2">The sequence shown here is derived from an EMBL/GenBank/DDBJ whole genome shotgun (WGS) entry which is preliminary data.</text>
</comment>
<organism evidence="2 3">
    <name type="scientific">Solilutibacter silvestris</name>
    <dbReference type="NCBI Taxonomy" id="1645665"/>
    <lineage>
        <taxon>Bacteria</taxon>
        <taxon>Pseudomonadati</taxon>
        <taxon>Pseudomonadota</taxon>
        <taxon>Gammaproteobacteria</taxon>
        <taxon>Lysobacterales</taxon>
        <taxon>Lysobacteraceae</taxon>
        <taxon>Solilutibacter</taxon>
    </lineage>
</organism>
<dbReference type="Proteomes" id="UP000236220">
    <property type="component" value="Unassembled WGS sequence"/>
</dbReference>
<accession>A0A2K1PXW4</accession>
<keyword evidence="3" id="KW-1185">Reference proteome</keyword>
<reference evidence="2 3" key="1">
    <citation type="submission" date="2017-08" db="EMBL/GenBank/DDBJ databases">
        <title>Lysobacter sylvestris genome.</title>
        <authorList>
            <person name="Zhang D.-C."/>
            <person name="Albuquerque L."/>
            <person name="Franca L."/>
            <person name="Froufe H.J.C."/>
            <person name="Barroso C."/>
            <person name="Egas C."/>
            <person name="Da Costa M."/>
            <person name="Margesin R."/>
        </authorList>
    </citation>
    <scope>NUCLEOTIDE SEQUENCE [LARGE SCALE GENOMIC DNA]</scope>
    <source>
        <strain evidence="2 3">AM20-91</strain>
    </source>
</reference>
<dbReference type="RefSeq" id="WP_205756926.1">
    <property type="nucleotide sequence ID" value="NZ_NPZB01000002.1"/>
</dbReference>
<keyword evidence="1" id="KW-0732">Signal</keyword>
<gene>
    <name evidence="2" type="ORF">Lysil_1799</name>
</gene>
<dbReference type="InterPro" id="IPR011041">
    <property type="entry name" value="Quinoprot_gluc/sorb_DH_b-prop"/>
</dbReference>
<evidence type="ECO:0000256" key="1">
    <source>
        <dbReference type="SAM" id="SignalP"/>
    </source>
</evidence>
<dbReference type="AlphaFoldDB" id="A0A2K1PXW4"/>
<feature type="chain" id="PRO_5014421036" evidence="1">
    <location>
        <begin position="21"/>
        <end position="389"/>
    </location>
</feature>